<organism evidence="1 2">
    <name type="scientific">Chitinophaga sancti</name>
    <dbReference type="NCBI Taxonomy" id="1004"/>
    <lineage>
        <taxon>Bacteria</taxon>
        <taxon>Pseudomonadati</taxon>
        <taxon>Bacteroidota</taxon>
        <taxon>Chitinophagia</taxon>
        <taxon>Chitinophagales</taxon>
        <taxon>Chitinophagaceae</taxon>
        <taxon>Chitinophaga</taxon>
    </lineage>
</organism>
<proteinExistence type="predicted"/>
<reference evidence="1 2" key="1">
    <citation type="submission" date="2016-11" db="EMBL/GenBank/DDBJ databases">
        <authorList>
            <person name="Jaros S."/>
            <person name="Januszkiewicz K."/>
            <person name="Wedrychowicz H."/>
        </authorList>
    </citation>
    <scope>NUCLEOTIDE SEQUENCE [LARGE SCALE GENOMIC DNA]</scope>
    <source>
        <strain evidence="1 2">DSM 784</strain>
    </source>
</reference>
<sequence>MLFHPFSNEGQAVQKPLKFLQVQVKNPPLNKDHEDHPEYSSLSSICVTLTSYGVENTNAVWLVVSLVSFSTITVRGI</sequence>
<evidence type="ECO:0000313" key="2">
    <source>
        <dbReference type="Proteomes" id="UP000183788"/>
    </source>
</evidence>
<gene>
    <name evidence="1" type="ORF">SAMN05661012_05142</name>
</gene>
<dbReference type="AlphaFoldDB" id="A0A1K1SCF5"/>
<dbReference type="Proteomes" id="UP000183788">
    <property type="component" value="Unassembled WGS sequence"/>
</dbReference>
<protein>
    <submittedName>
        <fullName evidence="1">Uncharacterized protein</fullName>
    </submittedName>
</protein>
<evidence type="ECO:0000313" key="1">
    <source>
        <dbReference type="EMBL" id="SFW81788.1"/>
    </source>
</evidence>
<name>A0A1K1SCF5_9BACT</name>
<accession>A0A1K1SCF5</accession>
<dbReference type="EMBL" id="FPIZ01000020">
    <property type="protein sequence ID" value="SFW81788.1"/>
    <property type="molecule type" value="Genomic_DNA"/>
</dbReference>